<dbReference type="Gene3D" id="2.30.110.10">
    <property type="entry name" value="Electron Transport, Fmn-binding Protein, Chain A"/>
    <property type="match status" value="1"/>
</dbReference>
<keyword evidence="1" id="KW-0560">Oxidoreductase</keyword>
<evidence type="ECO:0000259" key="2">
    <source>
        <dbReference type="Pfam" id="PF01243"/>
    </source>
</evidence>
<keyword evidence="4" id="KW-1185">Reference proteome</keyword>
<organism evidence="3 4">
    <name type="scientific">Nocardia uniformis</name>
    <dbReference type="NCBI Taxonomy" id="53432"/>
    <lineage>
        <taxon>Bacteria</taxon>
        <taxon>Bacillati</taxon>
        <taxon>Actinomycetota</taxon>
        <taxon>Actinomycetes</taxon>
        <taxon>Mycobacteriales</taxon>
        <taxon>Nocardiaceae</taxon>
        <taxon>Nocardia</taxon>
    </lineage>
</organism>
<dbReference type="AlphaFoldDB" id="A0A849C7G2"/>
<evidence type="ECO:0000313" key="4">
    <source>
        <dbReference type="Proteomes" id="UP000586827"/>
    </source>
</evidence>
<dbReference type="InterPro" id="IPR011576">
    <property type="entry name" value="Pyridox_Oxase_N"/>
</dbReference>
<reference evidence="3 4" key="1">
    <citation type="submission" date="2020-05" db="EMBL/GenBank/DDBJ databases">
        <title>MicrobeNet Type strains.</title>
        <authorList>
            <person name="Nicholson A.C."/>
        </authorList>
    </citation>
    <scope>NUCLEOTIDE SEQUENCE [LARGE SCALE GENOMIC DNA]</scope>
    <source>
        <strain evidence="3 4">JCM 3224</strain>
    </source>
</reference>
<dbReference type="EMBL" id="JABELX010000006">
    <property type="protein sequence ID" value="NNH71807.1"/>
    <property type="molecule type" value="Genomic_DNA"/>
</dbReference>
<dbReference type="InterPro" id="IPR052019">
    <property type="entry name" value="F420H2_bilvrd_red/Heme_oxyg"/>
</dbReference>
<evidence type="ECO:0000256" key="1">
    <source>
        <dbReference type="ARBA" id="ARBA00023002"/>
    </source>
</evidence>
<dbReference type="PANTHER" id="PTHR35176">
    <property type="entry name" value="HEME OXYGENASE HI_0854-RELATED"/>
    <property type="match status" value="1"/>
</dbReference>
<dbReference type="GO" id="GO:0005829">
    <property type="term" value="C:cytosol"/>
    <property type="evidence" value="ECO:0007669"/>
    <property type="project" value="TreeGrafter"/>
</dbReference>
<dbReference type="SUPFAM" id="SSF50475">
    <property type="entry name" value="FMN-binding split barrel"/>
    <property type="match status" value="1"/>
</dbReference>
<gene>
    <name evidence="3" type="ORF">HLB23_18405</name>
</gene>
<protein>
    <submittedName>
        <fullName evidence="3">Pyridoxamine 5-phosphate oxidase</fullName>
    </submittedName>
</protein>
<proteinExistence type="predicted"/>
<dbReference type="InterPro" id="IPR012349">
    <property type="entry name" value="Split_barrel_FMN-bd"/>
</dbReference>
<dbReference type="Proteomes" id="UP000586827">
    <property type="component" value="Unassembled WGS sequence"/>
</dbReference>
<dbReference type="GO" id="GO:0070967">
    <property type="term" value="F:coenzyme F420 binding"/>
    <property type="evidence" value="ECO:0007669"/>
    <property type="project" value="TreeGrafter"/>
</dbReference>
<dbReference type="RefSeq" id="WP_067519514.1">
    <property type="nucleotide sequence ID" value="NZ_JABELX010000006.1"/>
</dbReference>
<evidence type="ECO:0000313" key="3">
    <source>
        <dbReference type="EMBL" id="NNH71807.1"/>
    </source>
</evidence>
<accession>A0A849C7G2</accession>
<dbReference type="GO" id="GO:0016627">
    <property type="term" value="F:oxidoreductase activity, acting on the CH-CH group of donors"/>
    <property type="evidence" value="ECO:0007669"/>
    <property type="project" value="TreeGrafter"/>
</dbReference>
<feature type="domain" description="Pyridoxamine 5'-phosphate oxidase N-terminal" evidence="2">
    <location>
        <begin position="6"/>
        <end position="134"/>
    </location>
</feature>
<name>A0A849C7G2_9NOCA</name>
<dbReference type="Pfam" id="PF01243">
    <property type="entry name" value="PNPOx_N"/>
    <property type="match status" value="1"/>
</dbReference>
<sequence>MALTLKERQEFLAQPHIGALAVTAGPDRAPLNVPIWYQYSPNSELWITTGAQSKKIKLLEAAGRFSLMVQVLEPSIRYVTAEGPITRVVPMAEDRGELREMAARYLPPEKVDPYLEFAESHGEQVVVYMRPEHWLSADLGKV</sequence>
<comment type="caution">
    <text evidence="3">The sequence shown here is derived from an EMBL/GenBank/DDBJ whole genome shotgun (WGS) entry which is preliminary data.</text>
</comment>
<dbReference type="PANTHER" id="PTHR35176:SF6">
    <property type="entry name" value="HEME OXYGENASE HI_0854-RELATED"/>
    <property type="match status" value="1"/>
</dbReference>